<name>A0ABP5N5Q7_9ACTN</name>
<sequence>MGTEARHIVLIPLHDGAHGARGKVRHRGHEGPGLRPVLGVSPLDHRQRFS</sequence>
<reference evidence="3" key="1">
    <citation type="journal article" date="2019" name="Int. J. Syst. Evol. Microbiol.">
        <title>The Global Catalogue of Microorganisms (GCM) 10K type strain sequencing project: providing services to taxonomists for standard genome sequencing and annotation.</title>
        <authorList>
            <consortium name="The Broad Institute Genomics Platform"/>
            <consortium name="The Broad Institute Genome Sequencing Center for Infectious Disease"/>
            <person name="Wu L."/>
            <person name="Ma J."/>
        </authorList>
    </citation>
    <scope>NUCLEOTIDE SEQUENCE [LARGE SCALE GENOMIC DNA]</scope>
    <source>
        <strain evidence="3">JCM 14924</strain>
    </source>
</reference>
<gene>
    <name evidence="2" type="ORF">GCM10009787_17830</name>
</gene>
<comment type="caution">
    <text evidence="2">The sequence shown here is derived from an EMBL/GenBank/DDBJ whole genome shotgun (WGS) entry which is preliminary data.</text>
</comment>
<evidence type="ECO:0000313" key="3">
    <source>
        <dbReference type="Proteomes" id="UP001501391"/>
    </source>
</evidence>
<accession>A0ABP5N5Q7</accession>
<evidence type="ECO:0000313" key="2">
    <source>
        <dbReference type="EMBL" id="GAA2193934.1"/>
    </source>
</evidence>
<organism evidence="2 3">
    <name type="scientific">Streptomyces bangladeshensis</name>
    <dbReference type="NCBI Taxonomy" id="295352"/>
    <lineage>
        <taxon>Bacteria</taxon>
        <taxon>Bacillati</taxon>
        <taxon>Actinomycetota</taxon>
        <taxon>Actinomycetes</taxon>
        <taxon>Kitasatosporales</taxon>
        <taxon>Streptomycetaceae</taxon>
        <taxon>Streptomyces</taxon>
    </lineage>
</organism>
<dbReference type="EMBL" id="BAAAOQ010000005">
    <property type="protein sequence ID" value="GAA2193934.1"/>
    <property type="molecule type" value="Genomic_DNA"/>
</dbReference>
<dbReference type="Proteomes" id="UP001501391">
    <property type="component" value="Unassembled WGS sequence"/>
</dbReference>
<feature type="region of interest" description="Disordered" evidence="1">
    <location>
        <begin position="19"/>
        <end position="50"/>
    </location>
</feature>
<evidence type="ECO:0000256" key="1">
    <source>
        <dbReference type="SAM" id="MobiDB-lite"/>
    </source>
</evidence>
<proteinExistence type="predicted"/>
<keyword evidence="3" id="KW-1185">Reference proteome</keyword>
<protein>
    <submittedName>
        <fullName evidence="2">Uncharacterized protein</fullName>
    </submittedName>
</protein>